<proteinExistence type="predicted"/>
<sequence length="343" mass="37768">MVRNRVYHPKLGRWLTKDPLGMVDGPNLYEYCAGDPVNLIDPSGGYAESVWDAFSFGVGLTSLAYNWQHGTTTDVVVDLLGLTADALAIALPFIPGGAGAAIKAIRAGNAISDYSIQTRQVARWLSTTIDITQTGDITANGYQSIESLREGDYWGAALGGLHTGVRAGQFRANYLKRARGDQRLLWETKHGRSKSLEWKDVRTRMNRRLGRSDRTNPVHWPTSAPQDWHHGVIAHRHIRLLTQIIEPYLPGLARAIQKFGHSNAKLLTKSRHAIADPYVKGYNVPWYARGITLGRGFAIGSPYSTWVGLSPVQRAWGVVAAAQVGYGAYYLTDLAISPFLGED</sequence>
<evidence type="ECO:0000313" key="1">
    <source>
        <dbReference type="EMBL" id="PQO28408.1"/>
    </source>
</evidence>
<evidence type="ECO:0000313" key="2">
    <source>
        <dbReference type="Proteomes" id="UP000240009"/>
    </source>
</evidence>
<organism evidence="1 2">
    <name type="scientific">Blastopirellula marina</name>
    <dbReference type="NCBI Taxonomy" id="124"/>
    <lineage>
        <taxon>Bacteria</taxon>
        <taxon>Pseudomonadati</taxon>
        <taxon>Planctomycetota</taxon>
        <taxon>Planctomycetia</taxon>
        <taxon>Pirellulales</taxon>
        <taxon>Pirellulaceae</taxon>
        <taxon>Blastopirellula</taxon>
    </lineage>
</organism>
<dbReference type="InterPro" id="IPR022385">
    <property type="entry name" value="Rhs_assc_core"/>
</dbReference>
<accession>A0A2S8F8B6</accession>
<dbReference type="AlphaFoldDB" id="A0A2S8F8B6"/>
<name>A0A2S8F8B6_9BACT</name>
<protein>
    <recommendedName>
        <fullName evidence="3">RHS repeat-associated core domain-containing protein</fullName>
    </recommendedName>
</protein>
<comment type="caution">
    <text evidence="1">The sequence shown here is derived from an EMBL/GenBank/DDBJ whole genome shotgun (WGS) entry which is preliminary data.</text>
</comment>
<reference evidence="1 2" key="1">
    <citation type="submission" date="2018-02" db="EMBL/GenBank/DDBJ databases">
        <title>Comparative genomes isolates from brazilian mangrove.</title>
        <authorList>
            <person name="Araujo J.E."/>
            <person name="Taketani R.G."/>
            <person name="Silva M.C.P."/>
            <person name="Loureco M.V."/>
            <person name="Andreote F.D."/>
        </authorList>
    </citation>
    <scope>NUCLEOTIDE SEQUENCE [LARGE SCALE GENOMIC DNA]</scope>
    <source>
        <strain evidence="1 2">HEX-2 MGV</strain>
    </source>
</reference>
<dbReference type="EMBL" id="PUIA01000050">
    <property type="protein sequence ID" value="PQO28408.1"/>
    <property type="molecule type" value="Genomic_DNA"/>
</dbReference>
<dbReference type="OrthoDB" id="9816400at2"/>
<gene>
    <name evidence="1" type="ORF">C5Y96_16100</name>
</gene>
<dbReference type="Proteomes" id="UP000240009">
    <property type="component" value="Unassembled WGS sequence"/>
</dbReference>
<dbReference type="NCBIfam" id="TIGR03696">
    <property type="entry name" value="Rhs_assc_core"/>
    <property type="match status" value="1"/>
</dbReference>
<evidence type="ECO:0008006" key="3">
    <source>
        <dbReference type="Google" id="ProtNLM"/>
    </source>
</evidence>
<dbReference type="Gene3D" id="2.180.10.10">
    <property type="entry name" value="RHS repeat-associated core"/>
    <property type="match status" value="1"/>
</dbReference>